<reference evidence="3 4" key="1">
    <citation type="submission" date="2019-06" db="EMBL/GenBank/DDBJ databases">
        <title>Sequencing the genomes of 1000 actinobacteria strains.</title>
        <authorList>
            <person name="Klenk H.-P."/>
        </authorList>
    </citation>
    <scope>NUCLEOTIDE SEQUENCE [LARGE SCALE GENOMIC DNA]</scope>
    <source>
        <strain evidence="3 4">DSM 18031</strain>
    </source>
</reference>
<feature type="compositionally biased region" description="Polar residues" evidence="1">
    <location>
        <begin position="44"/>
        <end position="59"/>
    </location>
</feature>
<evidence type="ECO:0000256" key="1">
    <source>
        <dbReference type="SAM" id="MobiDB-lite"/>
    </source>
</evidence>
<keyword evidence="4" id="KW-1185">Reference proteome</keyword>
<name>A0A543HXJ1_9MICO</name>
<feature type="region of interest" description="Disordered" evidence="1">
    <location>
        <begin position="42"/>
        <end position="75"/>
    </location>
</feature>
<gene>
    <name evidence="3" type="ORF">FB466_1306</name>
</gene>
<evidence type="ECO:0000313" key="4">
    <source>
        <dbReference type="Proteomes" id="UP000318331"/>
    </source>
</evidence>
<protein>
    <submittedName>
        <fullName evidence="3">Uncharacterized protein</fullName>
    </submittedName>
</protein>
<comment type="caution">
    <text evidence="3">The sequence shown here is derived from an EMBL/GenBank/DDBJ whole genome shotgun (WGS) entry which is preliminary data.</text>
</comment>
<organism evidence="3 4">
    <name type="scientific">Klugiella xanthotipulae</name>
    <dbReference type="NCBI Taxonomy" id="244735"/>
    <lineage>
        <taxon>Bacteria</taxon>
        <taxon>Bacillati</taxon>
        <taxon>Actinomycetota</taxon>
        <taxon>Actinomycetes</taxon>
        <taxon>Micrococcales</taxon>
        <taxon>Microbacteriaceae</taxon>
        <taxon>Klugiella</taxon>
    </lineage>
</organism>
<dbReference type="EMBL" id="VFPN01000002">
    <property type="protein sequence ID" value="TQM63057.1"/>
    <property type="molecule type" value="Genomic_DNA"/>
</dbReference>
<keyword evidence="2" id="KW-0472">Membrane</keyword>
<proteinExistence type="predicted"/>
<dbReference type="Proteomes" id="UP000318331">
    <property type="component" value="Unassembled WGS sequence"/>
</dbReference>
<evidence type="ECO:0000256" key="2">
    <source>
        <dbReference type="SAM" id="Phobius"/>
    </source>
</evidence>
<dbReference type="AlphaFoldDB" id="A0A543HXJ1"/>
<keyword evidence="2" id="KW-1133">Transmembrane helix</keyword>
<keyword evidence="2" id="KW-0812">Transmembrane</keyword>
<sequence length="183" mass="19214">MFDRNSKAFPWMIVSIIALVAIVIAVFVVVIVNGARSDEPEAVETTSVLTSAPVATSTPPAVEEETPVNSDVPEVEVGPTKSLAVSQWGVTFDYSTKLGAPAYSIEGDTVLVDTALVQTLPESCAAARVGWGFSRTTAADATHVNQVGEYYYGIAMPTSGCSEDSALFDELHGLYAALAASVH</sequence>
<feature type="transmembrane region" description="Helical" evidence="2">
    <location>
        <begin position="12"/>
        <end position="32"/>
    </location>
</feature>
<accession>A0A543HXJ1</accession>
<dbReference type="RefSeq" id="WP_141916959.1">
    <property type="nucleotide sequence ID" value="NZ_BAAAYS010000016.1"/>
</dbReference>
<evidence type="ECO:0000313" key="3">
    <source>
        <dbReference type="EMBL" id="TQM63057.1"/>
    </source>
</evidence>
<dbReference type="OrthoDB" id="4991466at2"/>